<keyword evidence="5" id="KW-0645">Protease</keyword>
<comment type="catalytic activity">
    <reaction evidence="1">
        <text>Hydrolyzes Xaa-Pro-|- bonds to release unblocked, N-terminal dipeptides from substrates including Ala-Pro-|-p-nitroanilide and (sequentially) Tyr-Pro-|-Phe-Pro-|-Gly-Pro-|-Ile.</text>
        <dbReference type="EC" id="3.4.14.11"/>
    </reaction>
</comment>
<evidence type="ECO:0000256" key="9">
    <source>
        <dbReference type="SAM" id="MobiDB-lite"/>
    </source>
</evidence>
<gene>
    <name evidence="11" type="ORF">C483_11056</name>
</gene>
<evidence type="ECO:0000256" key="2">
    <source>
        <dbReference type="ARBA" id="ARBA00010819"/>
    </source>
</evidence>
<dbReference type="GO" id="GO:0006508">
    <property type="term" value="P:proteolysis"/>
    <property type="evidence" value="ECO:0007669"/>
    <property type="project" value="UniProtKB-KW"/>
</dbReference>
<reference evidence="11 12" key="1">
    <citation type="journal article" date="2014" name="PLoS Genet.">
        <title>Phylogenetically driven sequencing of extremely halophilic archaea reveals strategies for static and dynamic osmo-response.</title>
        <authorList>
            <person name="Becker E.A."/>
            <person name="Seitzer P.M."/>
            <person name="Tritt A."/>
            <person name="Larsen D."/>
            <person name="Krusor M."/>
            <person name="Yao A.I."/>
            <person name="Wu D."/>
            <person name="Madern D."/>
            <person name="Eisen J.A."/>
            <person name="Darling A.E."/>
            <person name="Facciotti M.T."/>
        </authorList>
    </citation>
    <scope>NUCLEOTIDE SEQUENCE [LARGE SCALE GENOMIC DNA]</scope>
    <source>
        <strain evidence="11 12">JCM 10989</strain>
    </source>
</reference>
<comment type="similarity">
    <text evidence="2">Belongs to the peptidase S15 family.</text>
</comment>
<dbReference type="SUPFAM" id="SSF49785">
    <property type="entry name" value="Galactose-binding domain-like"/>
    <property type="match status" value="1"/>
</dbReference>
<dbReference type="NCBIfam" id="NF003780">
    <property type="entry name" value="PRK05371.1-1"/>
    <property type="match status" value="1"/>
</dbReference>
<dbReference type="EC" id="3.4.14.11" evidence="3"/>
<evidence type="ECO:0000313" key="12">
    <source>
        <dbReference type="Proteomes" id="UP000011519"/>
    </source>
</evidence>
<dbReference type="RefSeq" id="WP_006653402.1">
    <property type="nucleotide sequence ID" value="NZ_AOIM01000034.1"/>
</dbReference>
<evidence type="ECO:0000256" key="3">
    <source>
        <dbReference type="ARBA" id="ARBA00012463"/>
    </source>
</evidence>
<dbReference type="Gene3D" id="2.60.120.260">
    <property type="entry name" value="Galactose-binding domain-like"/>
    <property type="match status" value="1"/>
</dbReference>
<evidence type="ECO:0000256" key="5">
    <source>
        <dbReference type="ARBA" id="ARBA00022670"/>
    </source>
</evidence>
<dbReference type="Pfam" id="PF08530">
    <property type="entry name" value="PepX_C"/>
    <property type="match status" value="1"/>
</dbReference>
<evidence type="ECO:0000256" key="4">
    <source>
        <dbReference type="ARBA" id="ARBA00022438"/>
    </source>
</evidence>
<dbReference type="Proteomes" id="UP000011519">
    <property type="component" value="Unassembled WGS sequence"/>
</dbReference>
<accession>L9ZW92</accession>
<keyword evidence="12" id="KW-1185">Reference proteome</keyword>
<dbReference type="GO" id="GO:0008236">
    <property type="term" value="F:serine-type peptidase activity"/>
    <property type="evidence" value="ECO:0007669"/>
    <property type="project" value="UniProtKB-KW"/>
</dbReference>
<dbReference type="InterPro" id="IPR006311">
    <property type="entry name" value="TAT_signal"/>
</dbReference>
<organism evidence="11 12">
    <name type="scientific">Natrialba hulunbeirensis JCM 10989</name>
    <dbReference type="NCBI Taxonomy" id="1227493"/>
    <lineage>
        <taxon>Archaea</taxon>
        <taxon>Methanobacteriati</taxon>
        <taxon>Methanobacteriota</taxon>
        <taxon>Stenosarchaea group</taxon>
        <taxon>Halobacteria</taxon>
        <taxon>Halobacteriales</taxon>
        <taxon>Natrialbaceae</taxon>
        <taxon>Natrialba</taxon>
    </lineage>
</organism>
<protein>
    <recommendedName>
        <fullName evidence="3">Xaa-Pro dipeptidyl-peptidase</fullName>
        <ecNumber evidence="3">3.4.14.11</ecNumber>
    </recommendedName>
    <alternativeName>
        <fullName evidence="8">X-prolyl-dipeptidyl aminopeptidase</fullName>
    </alternativeName>
</protein>
<feature type="compositionally biased region" description="Basic and acidic residues" evidence="9">
    <location>
        <begin position="135"/>
        <end position="149"/>
    </location>
</feature>
<dbReference type="InterPro" id="IPR008252">
    <property type="entry name" value="Pept_S15_Xpro"/>
</dbReference>
<dbReference type="Pfam" id="PF02129">
    <property type="entry name" value="Peptidase_S15"/>
    <property type="match status" value="1"/>
</dbReference>
<evidence type="ECO:0000256" key="1">
    <source>
        <dbReference type="ARBA" id="ARBA00000123"/>
    </source>
</evidence>
<comment type="caution">
    <text evidence="11">The sequence shown here is derived from an EMBL/GenBank/DDBJ whole genome shotgun (WGS) entry which is preliminary data.</text>
</comment>
<keyword evidence="6 11" id="KW-0378">Hydrolase</keyword>
<name>L9ZW92_9EURY</name>
<evidence type="ECO:0000256" key="8">
    <source>
        <dbReference type="ARBA" id="ARBA00030045"/>
    </source>
</evidence>
<feature type="region of interest" description="Disordered" evidence="9">
    <location>
        <begin position="133"/>
        <end position="157"/>
    </location>
</feature>
<dbReference type="EMBL" id="AOIM01000034">
    <property type="protein sequence ID" value="ELY90594.1"/>
    <property type="molecule type" value="Genomic_DNA"/>
</dbReference>
<dbReference type="InterPro" id="IPR000383">
    <property type="entry name" value="Xaa-Pro-like_dom"/>
</dbReference>
<dbReference type="OrthoDB" id="189882at2157"/>
<feature type="domain" description="Xaa-Pro dipeptidyl-peptidase C-terminal" evidence="10">
    <location>
        <begin position="410"/>
        <end position="627"/>
    </location>
</feature>
<sequence length="644" mass="70415">MPRDDIPHDGEPSKNGLTRREALGTYAAAGIGAAMVPGAVTATAATDADGPVFEDGRAQPVFAEDDVLREEFWVETETDTTDTGDLDRIHVEIARPESTVDSDVALPVIMEPSPYFGGLDMSTADLYDVDVSLYEPDKPGRDNRPRSDTSTEQTVESDDLTAFSGSATDWIGPSTYEEYFVPRGFVFAYASSRGTHKSTGANTCGDEHEVNGIKAVVDWLNGRATAYDSRSGGDPVEAEWTTGKTGMIGASYNGTLPNGVAATGVDGLEAIVPEVAISSWYDYFRANGHVVAPGGWQGEDAYQLAAWVTTREDREVAEPVLEQIEADQERETGNYNEFWDARNYVTDADNVEAAVLVTHGLNDDNVKTKQFAQWYDALREAGVSRKIWLHQGGHSSPLSHRPDDWLDELNLWWTRWLFGVENDVMDGPTATVQREDDSWTTYDEWPVPGTSEAELNFTPGGRMSGGLTLEHTRGRPVTETVVDPAEPDTPADDLIAADESEHRLLYTTAQLAEDVHLSGTVELDVRLSFDSESANVTGVLVDVGPDGETEIINRGWMNPQNRKSDSETFAIHPGTPYRLSFDLQPDDHVFASDHRIGIAVLSTDYDFTQRPPEEKELTLDVKQSAARLPIVGGVDALSDALSDD</sequence>
<dbReference type="GO" id="GO:0004177">
    <property type="term" value="F:aminopeptidase activity"/>
    <property type="evidence" value="ECO:0007669"/>
    <property type="project" value="UniProtKB-KW"/>
</dbReference>
<evidence type="ECO:0000256" key="6">
    <source>
        <dbReference type="ARBA" id="ARBA00022801"/>
    </source>
</evidence>
<dbReference type="PATRIC" id="fig|1227493.4.peg.2203"/>
<dbReference type="PRINTS" id="PR00923">
    <property type="entry name" value="LACTOPTASE"/>
</dbReference>
<dbReference type="GO" id="GO:0008239">
    <property type="term" value="F:dipeptidyl-peptidase activity"/>
    <property type="evidence" value="ECO:0007669"/>
    <property type="project" value="UniProtKB-EC"/>
</dbReference>
<dbReference type="InterPro" id="IPR029058">
    <property type="entry name" value="AB_hydrolase_fold"/>
</dbReference>
<dbReference type="STRING" id="1227493.C483_11056"/>
<dbReference type="AlphaFoldDB" id="L9ZW92"/>
<dbReference type="Gene3D" id="3.40.50.1820">
    <property type="entry name" value="alpha/beta hydrolase"/>
    <property type="match status" value="2"/>
</dbReference>
<dbReference type="PROSITE" id="PS51318">
    <property type="entry name" value="TAT"/>
    <property type="match status" value="1"/>
</dbReference>
<dbReference type="InterPro" id="IPR013736">
    <property type="entry name" value="Xaa-Pro_dipept_C"/>
</dbReference>
<dbReference type="SUPFAM" id="SSF53474">
    <property type="entry name" value="alpha/beta-Hydrolases"/>
    <property type="match status" value="1"/>
</dbReference>
<dbReference type="SMART" id="SM00939">
    <property type="entry name" value="PepX_C"/>
    <property type="match status" value="1"/>
</dbReference>
<keyword evidence="7" id="KW-0720">Serine protease</keyword>
<evidence type="ECO:0000313" key="11">
    <source>
        <dbReference type="EMBL" id="ELY90594.1"/>
    </source>
</evidence>
<keyword evidence="4 11" id="KW-0031">Aminopeptidase</keyword>
<dbReference type="InterPro" id="IPR008979">
    <property type="entry name" value="Galactose-bd-like_sf"/>
</dbReference>
<evidence type="ECO:0000256" key="7">
    <source>
        <dbReference type="ARBA" id="ARBA00022825"/>
    </source>
</evidence>
<evidence type="ECO:0000259" key="10">
    <source>
        <dbReference type="SMART" id="SM00939"/>
    </source>
</evidence>
<proteinExistence type="inferred from homology"/>